<gene>
    <name evidence="1" type="ORF">KTH89_19055</name>
</gene>
<organism evidence="1 2">
    <name type="scientific">Diplocloster agilis</name>
    <dbReference type="NCBI Taxonomy" id="2850323"/>
    <lineage>
        <taxon>Bacteria</taxon>
        <taxon>Bacillati</taxon>
        <taxon>Bacillota</taxon>
        <taxon>Clostridia</taxon>
        <taxon>Lachnospirales</taxon>
        <taxon>Lachnospiraceae</taxon>
        <taxon>Diplocloster</taxon>
    </lineage>
</organism>
<keyword evidence="2" id="KW-1185">Reference proteome</keyword>
<protein>
    <submittedName>
        <fullName evidence="1">Uncharacterized protein</fullName>
    </submittedName>
</protein>
<accession>A0A949NIS2</accession>
<sequence>MIEEISADITAYSKQYERQLFVIYDLGFIQNGEEFRRDIENAGNVKVIIVKH</sequence>
<dbReference type="AlphaFoldDB" id="A0A949NIS2"/>
<evidence type="ECO:0000313" key="2">
    <source>
        <dbReference type="Proteomes" id="UP000712157"/>
    </source>
</evidence>
<dbReference type="Proteomes" id="UP000712157">
    <property type="component" value="Unassembled WGS sequence"/>
</dbReference>
<name>A0A949NIS2_9FIRM</name>
<evidence type="ECO:0000313" key="1">
    <source>
        <dbReference type="EMBL" id="MBU9738645.1"/>
    </source>
</evidence>
<dbReference type="EMBL" id="JAHQCW010000038">
    <property type="protein sequence ID" value="MBU9738645.1"/>
    <property type="molecule type" value="Genomic_DNA"/>
</dbReference>
<comment type="caution">
    <text evidence="1">The sequence shown here is derived from an EMBL/GenBank/DDBJ whole genome shotgun (WGS) entry which is preliminary data.</text>
</comment>
<reference evidence="1" key="1">
    <citation type="submission" date="2021-06" db="EMBL/GenBank/DDBJ databases">
        <title>Description of novel taxa of the family Lachnospiraceae.</title>
        <authorList>
            <person name="Chaplin A.V."/>
            <person name="Sokolova S.R."/>
            <person name="Pikina A.P."/>
            <person name="Korzhanova M."/>
            <person name="Belova V."/>
            <person name="Korostin D."/>
            <person name="Efimov B.A."/>
        </authorList>
    </citation>
    <scope>NUCLEOTIDE SEQUENCE</scope>
    <source>
        <strain evidence="1">ASD5720</strain>
    </source>
</reference>
<proteinExistence type="predicted"/>